<gene>
    <name evidence="1" type="ORF">KSS95_12905</name>
</gene>
<protein>
    <submittedName>
        <fullName evidence="1">Uncharacterized protein</fullName>
    </submittedName>
</protein>
<keyword evidence="2" id="KW-1185">Reference proteome</keyword>
<dbReference type="Proteomes" id="UP001047646">
    <property type="component" value="Chromosome"/>
</dbReference>
<evidence type="ECO:0000313" key="2">
    <source>
        <dbReference type="Proteomes" id="UP001047646"/>
    </source>
</evidence>
<reference evidence="1" key="1">
    <citation type="journal article" date="2021" name="Microorganisms">
        <title>The Ever-Expanding Pseudomonas Genus: Description of 43 New Species and Partition of the Pseudomonas putida Group.</title>
        <authorList>
            <person name="Girard L."/>
            <person name="Lood C."/>
            <person name="Hofte M."/>
            <person name="Vandamme P."/>
            <person name="Rokni-Zadeh H."/>
            <person name="van Noort V."/>
            <person name="Lavigne R."/>
            <person name="De Mot R."/>
        </authorList>
    </citation>
    <scope>NUCLEOTIDE SEQUENCE</scope>
    <source>
        <strain evidence="1">COW39</strain>
    </source>
</reference>
<accession>A0ABX8M2E8</accession>
<dbReference type="EMBL" id="CP077073">
    <property type="protein sequence ID" value="QXH33092.1"/>
    <property type="molecule type" value="Genomic_DNA"/>
</dbReference>
<name>A0ABX8M2E8_9PSED</name>
<sequence length="89" mass="10156">MSSGNKMRSDLPSVLKQSITDHPGYPGFVAWCESQLIHPYPIYFLIWQASRESLRIRNPFELIMGDPDGQWAHDVVEKSLRAQGLKVVD</sequence>
<proteinExistence type="predicted"/>
<dbReference type="RefSeq" id="WP_217847490.1">
    <property type="nucleotide sequence ID" value="NZ_CP077073.1"/>
</dbReference>
<organism evidence="1 2">
    <name type="scientific">Pseudomonas muyukensis</name>
    <dbReference type="NCBI Taxonomy" id="2842357"/>
    <lineage>
        <taxon>Bacteria</taxon>
        <taxon>Pseudomonadati</taxon>
        <taxon>Pseudomonadota</taxon>
        <taxon>Gammaproteobacteria</taxon>
        <taxon>Pseudomonadales</taxon>
        <taxon>Pseudomonadaceae</taxon>
        <taxon>Pseudomonas</taxon>
    </lineage>
</organism>
<evidence type="ECO:0000313" key="1">
    <source>
        <dbReference type="EMBL" id="QXH33092.1"/>
    </source>
</evidence>